<accession>A0A3G3JZB1</accession>
<protein>
    <recommendedName>
        <fullName evidence="3">Sporulation protein</fullName>
    </recommendedName>
</protein>
<dbReference type="Proteomes" id="UP000269097">
    <property type="component" value="Chromosome"/>
</dbReference>
<keyword evidence="2" id="KW-1185">Reference proteome</keyword>
<dbReference type="KEGG" id="coh:EAV92_13900"/>
<proteinExistence type="predicted"/>
<dbReference type="RefSeq" id="WP_123041658.1">
    <property type="nucleotide sequence ID" value="NZ_CP033433.1"/>
</dbReference>
<evidence type="ECO:0008006" key="3">
    <source>
        <dbReference type="Google" id="ProtNLM"/>
    </source>
</evidence>
<evidence type="ECO:0000313" key="1">
    <source>
        <dbReference type="EMBL" id="AYQ73574.1"/>
    </source>
</evidence>
<dbReference type="AlphaFoldDB" id="A0A3G3JZB1"/>
<dbReference type="InterPro" id="IPR014199">
    <property type="entry name" value="Spore_YtxC"/>
</dbReference>
<organism evidence="1 2">
    <name type="scientific">Cohnella candidum</name>
    <dbReference type="NCBI Taxonomy" id="2674991"/>
    <lineage>
        <taxon>Bacteria</taxon>
        <taxon>Bacillati</taxon>
        <taxon>Bacillota</taxon>
        <taxon>Bacilli</taxon>
        <taxon>Bacillales</taxon>
        <taxon>Paenibacillaceae</taxon>
        <taxon>Cohnella</taxon>
    </lineage>
</organism>
<reference evidence="1 2" key="1">
    <citation type="submission" date="2018-10" db="EMBL/GenBank/DDBJ databases">
        <title>Genome Sequence of Cohnella sp.</title>
        <authorList>
            <person name="Srinivasan S."/>
            <person name="Kim M.K."/>
        </authorList>
    </citation>
    <scope>NUCLEOTIDE SEQUENCE [LARGE SCALE GENOMIC DNA]</scope>
    <source>
        <strain evidence="1 2">18JY8-7</strain>
    </source>
</reference>
<name>A0A3G3JZB1_9BACL</name>
<dbReference type="Pfam" id="PF08812">
    <property type="entry name" value="YtxC"/>
    <property type="match status" value="1"/>
</dbReference>
<gene>
    <name evidence="1" type="ORF">EAV92_13900</name>
</gene>
<evidence type="ECO:0000313" key="2">
    <source>
        <dbReference type="Proteomes" id="UP000269097"/>
    </source>
</evidence>
<dbReference type="EMBL" id="CP033433">
    <property type="protein sequence ID" value="AYQ73574.1"/>
    <property type="molecule type" value="Genomic_DNA"/>
</dbReference>
<sequence length="286" mass="32476">MKRVEFLVERRHDRGSLERLAAMLNRAMMGPERAVDAMQWELSGEDGFMRIQLPLGPGPAARRSLCEQVGSVLADFTLSEHEPQLLRKMFQHRYGIEDAVETDALIAEAVSLLDGECEPEQTGPGPGRERRIRKLTSRFAAYLAENDRLHVDGFIRFRLGEYRAEVLEAAETAMEERLMERQYEEFMAALKSMVDWQRTGLPAVHVLHAGGHAFRLLDEDMRPLERDDLLPEDASEEDEEESLLVSRLLAVSPGQLHIHTPEPESQVIRTLIGIFGDRAALYPHKP</sequence>